<dbReference type="Proteomes" id="UP001497392">
    <property type="component" value="Unassembled WGS sequence"/>
</dbReference>
<dbReference type="InterPro" id="IPR018108">
    <property type="entry name" value="MCP_transmembrane"/>
</dbReference>
<sequence>MSLQEDTEISLESPLQAASGKECVRSQRSRKGRRKQRQPAFGSISMRVAPDAGNAAQDKGERTHHPVFSIASAAESGTPYASDSHAERLGVPQWRLALGNMAAGGTAGALVEAVLYPLDTIKTRLQTATSEKSMRALWKAGGNKALYSGLMGNLAGVLPASAIFMGVYEPIKQHVEKRVPENRQFLAALSGGLGAGLAASIVRVPTEVVKQRMQNGEFGGAATAVRNILKREGMKGLFAGYGSFLLRDLPFDAIEFVAYEQLKSMYKASLRAGSSGRTELKATETSVIGALAGAITGLATTPLDVIKTRLMTQGERGQYKGIVDCARQIYREEGSSAFLRGWEPRVIWIAVGGCVFFTALEAAKKLYAPKAAHLK</sequence>
<keyword evidence="5" id="KW-0677">Repeat</keyword>
<evidence type="ECO:0000313" key="11">
    <source>
        <dbReference type="EMBL" id="CAL5219650.1"/>
    </source>
</evidence>
<evidence type="ECO:0000313" key="12">
    <source>
        <dbReference type="Proteomes" id="UP001497392"/>
    </source>
</evidence>
<evidence type="ECO:0000256" key="7">
    <source>
        <dbReference type="ARBA" id="ARBA00023136"/>
    </source>
</evidence>
<dbReference type="SUPFAM" id="SSF103506">
    <property type="entry name" value="Mitochondrial carrier"/>
    <property type="match status" value="1"/>
</dbReference>
<comment type="similarity">
    <text evidence="2 9">Belongs to the mitochondrial carrier (TC 2.A.29) family.</text>
</comment>
<keyword evidence="12" id="KW-1185">Reference proteome</keyword>
<dbReference type="EMBL" id="CAXHTA020000002">
    <property type="protein sequence ID" value="CAL5219650.1"/>
    <property type="molecule type" value="Genomic_DNA"/>
</dbReference>
<organism evidence="11 12">
    <name type="scientific">Coccomyxa viridis</name>
    <dbReference type="NCBI Taxonomy" id="1274662"/>
    <lineage>
        <taxon>Eukaryota</taxon>
        <taxon>Viridiplantae</taxon>
        <taxon>Chlorophyta</taxon>
        <taxon>core chlorophytes</taxon>
        <taxon>Trebouxiophyceae</taxon>
        <taxon>Trebouxiophyceae incertae sedis</taxon>
        <taxon>Coccomyxaceae</taxon>
        <taxon>Coccomyxa</taxon>
    </lineage>
</organism>
<feature type="region of interest" description="Disordered" evidence="10">
    <location>
        <begin position="1"/>
        <end position="63"/>
    </location>
</feature>
<gene>
    <name evidence="11" type="primary">g1530</name>
    <name evidence="11" type="ORF">VP750_LOCUS1309</name>
</gene>
<evidence type="ECO:0000256" key="2">
    <source>
        <dbReference type="ARBA" id="ARBA00006375"/>
    </source>
</evidence>
<dbReference type="PANTHER" id="PTHR45667">
    <property type="entry name" value="S-ADENOSYLMETHIONINE MITOCHONDRIAL CARRIER PROTEIN"/>
    <property type="match status" value="1"/>
</dbReference>
<dbReference type="PROSITE" id="PS50920">
    <property type="entry name" value="SOLCAR"/>
    <property type="match status" value="3"/>
</dbReference>
<dbReference type="PRINTS" id="PR00926">
    <property type="entry name" value="MITOCARRIER"/>
</dbReference>
<evidence type="ECO:0000256" key="6">
    <source>
        <dbReference type="ARBA" id="ARBA00022989"/>
    </source>
</evidence>
<evidence type="ECO:0000256" key="3">
    <source>
        <dbReference type="ARBA" id="ARBA00022448"/>
    </source>
</evidence>
<evidence type="ECO:0000256" key="5">
    <source>
        <dbReference type="ARBA" id="ARBA00022737"/>
    </source>
</evidence>
<dbReference type="Pfam" id="PF00153">
    <property type="entry name" value="Mito_carr"/>
    <property type="match status" value="3"/>
</dbReference>
<protein>
    <submittedName>
        <fullName evidence="11">G1530 protein</fullName>
    </submittedName>
</protein>
<feature type="repeat" description="Solcar" evidence="8">
    <location>
        <begin position="95"/>
        <end position="174"/>
    </location>
</feature>
<comment type="subcellular location">
    <subcellularLocation>
        <location evidence="1">Membrane</location>
        <topology evidence="1">Multi-pass membrane protein</topology>
    </subcellularLocation>
</comment>
<proteinExistence type="inferred from homology"/>
<keyword evidence="3 9" id="KW-0813">Transport</keyword>
<name>A0ABP1FI68_9CHLO</name>
<feature type="repeat" description="Solcar" evidence="8">
    <location>
        <begin position="183"/>
        <end position="265"/>
    </location>
</feature>
<evidence type="ECO:0000256" key="4">
    <source>
        <dbReference type="ARBA" id="ARBA00022692"/>
    </source>
</evidence>
<keyword evidence="7 8" id="KW-0472">Membrane</keyword>
<evidence type="ECO:0000256" key="1">
    <source>
        <dbReference type="ARBA" id="ARBA00004141"/>
    </source>
</evidence>
<keyword evidence="6" id="KW-1133">Transmembrane helix</keyword>
<evidence type="ECO:0000256" key="9">
    <source>
        <dbReference type="RuleBase" id="RU000488"/>
    </source>
</evidence>
<comment type="caution">
    <text evidence="11">The sequence shown here is derived from an EMBL/GenBank/DDBJ whole genome shotgun (WGS) entry which is preliminary data.</text>
</comment>
<reference evidence="11 12" key="1">
    <citation type="submission" date="2024-06" db="EMBL/GenBank/DDBJ databases">
        <authorList>
            <person name="Kraege A."/>
            <person name="Thomma B."/>
        </authorList>
    </citation>
    <scope>NUCLEOTIDE SEQUENCE [LARGE SCALE GENOMIC DNA]</scope>
</reference>
<evidence type="ECO:0000256" key="10">
    <source>
        <dbReference type="SAM" id="MobiDB-lite"/>
    </source>
</evidence>
<accession>A0ABP1FI68</accession>
<dbReference type="InterPro" id="IPR023395">
    <property type="entry name" value="MCP_dom_sf"/>
</dbReference>
<dbReference type="InterPro" id="IPR002067">
    <property type="entry name" value="MCP"/>
</dbReference>
<feature type="repeat" description="Solcar" evidence="8">
    <location>
        <begin position="280"/>
        <end position="366"/>
    </location>
</feature>
<dbReference type="Gene3D" id="1.50.40.10">
    <property type="entry name" value="Mitochondrial carrier domain"/>
    <property type="match status" value="1"/>
</dbReference>
<evidence type="ECO:0000256" key="8">
    <source>
        <dbReference type="PROSITE-ProRule" id="PRU00282"/>
    </source>
</evidence>
<feature type="compositionally biased region" description="Basic residues" evidence="10">
    <location>
        <begin position="27"/>
        <end position="37"/>
    </location>
</feature>
<keyword evidence="4 8" id="KW-0812">Transmembrane</keyword>